<dbReference type="Proteomes" id="UP001054837">
    <property type="component" value="Unassembled WGS sequence"/>
</dbReference>
<gene>
    <name evidence="1" type="ORF">CDAR_286011</name>
</gene>
<sequence>MKKNLSLINQQCKREHRKEAGWRRKDKIRPCSLICMCLPAMPSTSFWQLNNSVSMPSCFFAEGIAFHQRFGSMFCFRKPEYDFVITAKRIVYHAMKYGARVSFFRDSPVLCFHKKEEKKKRFVNRNFET</sequence>
<protein>
    <submittedName>
        <fullName evidence="1">Uncharacterized protein</fullName>
    </submittedName>
</protein>
<accession>A0AAV4N3L5</accession>
<organism evidence="1 2">
    <name type="scientific">Caerostris darwini</name>
    <dbReference type="NCBI Taxonomy" id="1538125"/>
    <lineage>
        <taxon>Eukaryota</taxon>
        <taxon>Metazoa</taxon>
        <taxon>Ecdysozoa</taxon>
        <taxon>Arthropoda</taxon>
        <taxon>Chelicerata</taxon>
        <taxon>Arachnida</taxon>
        <taxon>Araneae</taxon>
        <taxon>Araneomorphae</taxon>
        <taxon>Entelegynae</taxon>
        <taxon>Araneoidea</taxon>
        <taxon>Araneidae</taxon>
        <taxon>Caerostris</taxon>
    </lineage>
</organism>
<dbReference type="AlphaFoldDB" id="A0AAV4N3L5"/>
<comment type="caution">
    <text evidence="1">The sequence shown here is derived from an EMBL/GenBank/DDBJ whole genome shotgun (WGS) entry which is preliminary data.</text>
</comment>
<evidence type="ECO:0000313" key="1">
    <source>
        <dbReference type="EMBL" id="GIX78934.1"/>
    </source>
</evidence>
<reference evidence="1 2" key="1">
    <citation type="submission" date="2021-06" db="EMBL/GenBank/DDBJ databases">
        <title>Caerostris darwini draft genome.</title>
        <authorList>
            <person name="Kono N."/>
            <person name="Arakawa K."/>
        </authorList>
    </citation>
    <scope>NUCLEOTIDE SEQUENCE [LARGE SCALE GENOMIC DNA]</scope>
</reference>
<dbReference type="EMBL" id="BPLQ01001140">
    <property type="protein sequence ID" value="GIX78934.1"/>
    <property type="molecule type" value="Genomic_DNA"/>
</dbReference>
<evidence type="ECO:0000313" key="2">
    <source>
        <dbReference type="Proteomes" id="UP001054837"/>
    </source>
</evidence>
<name>A0AAV4N3L5_9ARAC</name>
<keyword evidence="2" id="KW-1185">Reference proteome</keyword>
<proteinExistence type="predicted"/>